<organism evidence="1">
    <name type="scientific">uncultured Solirubrobacteraceae bacterium</name>
    <dbReference type="NCBI Taxonomy" id="1162706"/>
    <lineage>
        <taxon>Bacteria</taxon>
        <taxon>Bacillati</taxon>
        <taxon>Actinomycetota</taxon>
        <taxon>Thermoleophilia</taxon>
        <taxon>Solirubrobacterales</taxon>
        <taxon>Solirubrobacteraceae</taxon>
        <taxon>environmental samples</taxon>
    </lineage>
</organism>
<evidence type="ECO:0000313" key="1">
    <source>
        <dbReference type="EMBL" id="CAA9478544.1"/>
    </source>
</evidence>
<accession>A0A6J4RPL4</accession>
<proteinExistence type="predicted"/>
<dbReference type="EMBL" id="CADCVJ010000153">
    <property type="protein sequence ID" value="CAA9478544.1"/>
    <property type="molecule type" value="Genomic_DNA"/>
</dbReference>
<name>A0A6J4RPL4_9ACTN</name>
<gene>
    <name evidence="1" type="ORF">AVDCRST_MAG38-1789</name>
</gene>
<protein>
    <submittedName>
        <fullName evidence="1">Uncharacterized protein</fullName>
    </submittedName>
</protein>
<reference evidence="1" key="1">
    <citation type="submission" date="2020-02" db="EMBL/GenBank/DDBJ databases">
        <authorList>
            <person name="Meier V. D."/>
        </authorList>
    </citation>
    <scope>NUCLEOTIDE SEQUENCE</scope>
    <source>
        <strain evidence="1">AVDCRST_MAG38</strain>
    </source>
</reference>
<dbReference type="AlphaFoldDB" id="A0A6J4RPL4"/>
<sequence length="443" mass="45087">MHRNDLRSRGGQASTDYVGVLAVVAAAVALSAAAISPPPLATAIAANLRHAVCVVAGGVCTAREARKAGLTPCVVHVRSDGDSVGAVIAVVTLRRGDTAVVERRSDGTASVSFLDANAIGGQTGIGFSFGRLGGTGTATAAAGVSFNTGRTYEFATFAAARSFLARHAADETTVGEGLDVARRVSPLHAPRRLPAPRSSSYEAGTWAELEADVKVSAPRLGARLTGEGDAGAARLLGRRRRGARTTWYLRIEQSAAARLGAVVGSVGGAAGGEAVLEVTTRDGRPVSATVTGFAAIEAEASLYGHSTDLGALARRLEQAGGGAGGSGGGGMAVQASVDLDLTVPENAAAFDGALDVLRLRVPPPALAARLADLGRRLDADGRVEVAYYRTSASVRERSAELALGAEIGVKHVRSRQTRELVSAWSAHGGALREREDCAAAAAA</sequence>